<dbReference type="InterPro" id="IPR001638">
    <property type="entry name" value="Solute-binding_3/MltF_N"/>
</dbReference>
<protein>
    <submittedName>
        <fullName evidence="5">Glutamine-binding periplasmic protein</fullName>
    </submittedName>
</protein>
<gene>
    <name evidence="5" type="primary">glnH_5</name>
    <name evidence="5" type="ORF">NCTC13337_01695</name>
</gene>
<dbReference type="OrthoDB" id="9768183at2"/>
<reference evidence="5 6" key="1">
    <citation type="submission" date="2018-06" db="EMBL/GenBank/DDBJ databases">
        <authorList>
            <consortium name="Pathogen Informatics"/>
            <person name="Doyle S."/>
        </authorList>
    </citation>
    <scope>NUCLEOTIDE SEQUENCE [LARGE SCALE GENOMIC DNA]</scope>
    <source>
        <strain evidence="5 6">NCTC13337</strain>
    </source>
</reference>
<evidence type="ECO:0000259" key="4">
    <source>
        <dbReference type="SMART" id="SM00079"/>
    </source>
</evidence>
<dbReference type="SMART" id="SM00079">
    <property type="entry name" value="PBPe"/>
    <property type="match status" value="1"/>
</dbReference>
<dbReference type="Pfam" id="PF00497">
    <property type="entry name" value="SBP_bac_3"/>
    <property type="match status" value="1"/>
</dbReference>
<name>A0A380MVV2_9GAMM</name>
<evidence type="ECO:0000313" key="5">
    <source>
        <dbReference type="EMBL" id="SUO96043.1"/>
    </source>
</evidence>
<dbReference type="SMART" id="SM00062">
    <property type="entry name" value="PBPb"/>
    <property type="match status" value="1"/>
</dbReference>
<sequence length="247" mass="28642">MKNKLTQSILVIALSIGNSYAKETYKVMTESNFIPFVYLDEQKKLTGFDIDILNAIAKVEEINFEYKSTIWIQLFKAIEENDADIITAGITITEERKKIVDFTQPYFTSEQKVFARSGYSEKKLEDLRNSSIILKKDTTSDNLIKSLDFVNISYDDTTFKLIKKVLGGEYAATITDSGVVDYYYNRYKSYRPTIFSIPNTTEYYGFWVNKNKKELLNKLNNGLKIIKENGQYKEIYNKYFSNQNTGN</sequence>
<dbReference type="SUPFAM" id="SSF53850">
    <property type="entry name" value="Periplasmic binding protein-like II"/>
    <property type="match status" value="1"/>
</dbReference>
<feature type="domain" description="Solute-binding protein family 3/N-terminal" evidence="3">
    <location>
        <begin position="24"/>
        <end position="243"/>
    </location>
</feature>
<dbReference type="AlphaFoldDB" id="A0A380MVV2"/>
<dbReference type="GO" id="GO:0015276">
    <property type="term" value="F:ligand-gated monoatomic ion channel activity"/>
    <property type="evidence" value="ECO:0007669"/>
    <property type="project" value="InterPro"/>
</dbReference>
<evidence type="ECO:0000256" key="1">
    <source>
        <dbReference type="ARBA" id="ARBA00010333"/>
    </source>
</evidence>
<keyword evidence="2" id="KW-0732">Signal</keyword>
<dbReference type="PANTHER" id="PTHR35936">
    <property type="entry name" value="MEMBRANE-BOUND LYTIC MUREIN TRANSGLYCOSYLASE F"/>
    <property type="match status" value="1"/>
</dbReference>
<comment type="similarity">
    <text evidence="1">Belongs to the bacterial solute-binding protein 3 family.</text>
</comment>
<dbReference type="Gene3D" id="3.40.190.10">
    <property type="entry name" value="Periplasmic binding protein-like II"/>
    <property type="match status" value="2"/>
</dbReference>
<dbReference type="Proteomes" id="UP000254601">
    <property type="component" value="Unassembled WGS sequence"/>
</dbReference>
<evidence type="ECO:0000259" key="3">
    <source>
        <dbReference type="SMART" id="SM00062"/>
    </source>
</evidence>
<feature type="domain" description="Ionotropic glutamate receptor C-terminal" evidence="4">
    <location>
        <begin position="24"/>
        <end position="242"/>
    </location>
</feature>
<keyword evidence="6" id="KW-1185">Reference proteome</keyword>
<evidence type="ECO:0000256" key="2">
    <source>
        <dbReference type="ARBA" id="ARBA00022729"/>
    </source>
</evidence>
<dbReference type="GO" id="GO:0016020">
    <property type="term" value="C:membrane"/>
    <property type="evidence" value="ECO:0007669"/>
    <property type="project" value="InterPro"/>
</dbReference>
<dbReference type="EMBL" id="UHIC01000001">
    <property type="protein sequence ID" value="SUO96043.1"/>
    <property type="molecule type" value="Genomic_DNA"/>
</dbReference>
<organism evidence="5 6">
    <name type="scientific">Suttonella ornithocola</name>
    <dbReference type="NCBI Taxonomy" id="279832"/>
    <lineage>
        <taxon>Bacteria</taxon>
        <taxon>Pseudomonadati</taxon>
        <taxon>Pseudomonadota</taxon>
        <taxon>Gammaproteobacteria</taxon>
        <taxon>Cardiobacteriales</taxon>
        <taxon>Cardiobacteriaceae</taxon>
        <taxon>Suttonella</taxon>
    </lineage>
</organism>
<dbReference type="InterPro" id="IPR001320">
    <property type="entry name" value="Iontro_rcpt_C"/>
</dbReference>
<proteinExistence type="inferred from homology"/>
<dbReference type="RefSeq" id="WP_072576577.1">
    <property type="nucleotide sequence ID" value="NZ_LWHB01000084.1"/>
</dbReference>
<accession>A0A380MVV2</accession>
<dbReference type="PANTHER" id="PTHR35936:SF17">
    <property type="entry name" value="ARGININE-BINDING EXTRACELLULAR PROTEIN ARTP"/>
    <property type="match status" value="1"/>
</dbReference>
<evidence type="ECO:0000313" key="6">
    <source>
        <dbReference type="Proteomes" id="UP000254601"/>
    </source>
</evidence>